<dbReference type="CDD" id="cd01011">
    <property type="entry name" value="nicotinamidase"/>
    <property type="match status" value="1"/>
</dbReference>
<evidence type="ECO:0000256" key="4">
    <source>
        <dbReference type="ARBA" id="ARBA00022801"/>
    </source>
</evidence>
<dbReference type="Proteomes" id="UP001580928">
    <property type="component" value="Unassembled WGS sequence"/>
</dbReference>
<keyword evidence="2" id="KW-0662">Pyridine nucleotide biosynthesis</keyword>
<keyword evidence="10" id="KW-1185">Reference proteome</keyword>
<dbReference type="GO" id="GO:0008936">
    <property type="term" value="F:nicotinamidase activity"/>
    <property type="evidence" value="ECO:0007669"/>
    <property type="project" value="UniProtKB-EC"/>
</dbReference>
<dbReference type="InterPro" id="IPR052347">
    <property type="entry name" value="Isochorismatase_Nicotinamidase"/>
</dbReference>
<keyword evidence="4 9" id="KW-0378">Hydrolase</keyword>
<evidence type="ECO:0000259" key="8">
    <source>
        <dbReference type="Pfam" id="PF00857"/>
    </source>
</evidence>
<evidence type="ECO:0000256" key="6">
    <source>
        <dbReference type="ARBA" id="ARBA00039017"/>
    </source>
</evidence>
<organism evidence="9 10">
    <name type="scientific">Albibacterium profundi</name>
    <dbReference type="NCBI Taxonomy" id="3134906"/>
    <lineage>
        <taxon>Bacteria</taxon>
        <taxon>Pseudomonadati</taxon>
        <taxon>Bacteroidota</taxon>
        <taxon>Sphingobacteriia</taxon>
        <taxon>Sphingobacteriales</taxon>
        <taxon>Sphingobacteriaceae</taxon>
        <taxon>Albibacterium</taxon>
    </lineage>
</organism>
<evidence type="ECO:0000313" key="10">
    <source>
        <dbReference type="Proteomes" id="UP001580928"/>
    </source>
</evidence>
<evidence type="ECO:0000256" key="7">
    <source>
        <dbReference type="ARBA" id="ARBA00043224"/>
    </source>
</evidence>
<accession>A0ABV5CCH1</accession>
<reference evidence="9 10" key="1">
    <citation type="submission" date="2024-04" db="EMBL/GenBank/DDBJ databases">
        <title>Albibacterium profundi sp. nov., isolated from sediment of the Challenger Deep of Mariana Trench.</title>
        <authorList>
            <person name="Wang Y."/>
        </authorList>
    </citation>
    <scope>NUCLEOTIDE SEQUENCE [LARGE SCALE GENOMIC DNA]</scope>
    <source>
        <strain evidence="9 10">RHL897</strain>
    </source>
</reference>
<evidence type="ECO:0000256" key="1">
    <source>
        <dbReference type="ARBA" id="ARBA00006336"/>
    </source>
</evidence>
<dbReference type="PANTHER" id="PTHR11080">
    <property type="entry name" value="PYRAZINAMIDASE/NICOTINAMIDASE"/>
    <property type="match status" value="1"/>
</dbReference>
<dbReference type="Pfam" id="PF00857">
    <property type="entry name" value="Isochorismatase"/>
    <property type="match status" value="1"/>
</dbReference>
<keyword evidence="3" id="KW-0479">Metal-binding</keyword>
<evidence type="ECO:0000313" key="9">
    <source>
        <dbReference type="EMBL" id="MFB5945253.1"/>
    </source>
</evidence>
<comment type="similarity">
    <text evidence="1">Belongs to the isochorismatase family.</text>
</comment>
<dbReference type="NCBIfam" id="NF008623">
    <property type="entry name" value="PRK11609.1"/>
    <property type="match status" value="1"/>
</dbReference>
<dbReference type="Gene3D" id="3.40.50.850">
    <property type="entry name" value="Isochorismatase-like"/>
    <property type="match status" value="1"/>
</dbReference>
<evidence type="ECO:0000256" key="3">
    <source>
        <dbReference type="ARBA" id="ARBA00022723"/>
    </source>
</evidence>
<dbReference type="InterPro" id="IPR036380">
    <property type="entry name" value="Isochorismatase-like_sf"/>
</dbReference>
<dbReference type="RefSeq" id="WP_375556796.1">
    <property type="nucleotide sequence ID" value="NZ_JBBVGT010000002.1"/>
</dbReference>
<proteinExistence type="inferred from homology"/>
<comment type="pathway">
    <text evidence="5">Cofactor biosynthesis; nicotinate biosynthesis; nicotinate from nicotinamide: step 1/1.</text>
</comment>
<sequence length="245" mass="27273">MSNIFPPPLVRRLKEEYDFEESLYFDTDSTNDQAKKALIIVDMQNDFLPRGSLAVAGGDEVLPVVNKIQSEFNLIVATQDWHPVDHASFASNHAGKNAMDIIDLDGLQQILWPDHCVQGSKGAEFSVDLETHRIELIVRKGTNKRIDSYSAFFDNGHKKSTGLAGYLIERGVQQVTVCGLAADFCVYYTAMDALELGFQAEILLDGTRAIDPDGFEKKIQLFKKKGGKLISKKERSPNGENGDLY</sequence>
<dbReference type="EC" id="3.5.1.19" evidence="6"/>
<evidence type="ECO:0000256" key="5">
    <source>
        <dbReference type="ARBA" id="ARBA00037900"/>
    </source>
</evidence>
<name>A0ABV5CCH1_9SPHI</name>
<dbReference type="InterPro" id="IPR000868">
    <property type="entry name" value="Isochorismatase-like_dom"/>
</dbReference>
<gene>
    <name evidence="9" type="primary">pncA</name>
    <name evidence="9" type="ORF">WKR92_05385</name>
</gene>
<dbReference type="EMBL" id="JBBVGT010000002">
    <property type="protein sequence ID" value="MFB5945253.1"/>
    <property type="molecule type" value="Genomic_DNA"/>
</dbReference>
<protein>
    <recommendedName>
        <fullName evidence="6">nicotinamidase</fullName>
        <ecNumber evidence="6">3.5.1.19</ecNumber>
    </recommendedName>
    <alternativeName>
        <fullName evidence="7">Nicotinamide deamidase</fullName>
    </alternativeName>
</protein>
<dbReference type="PANTHER" id="PTHR11080:SF2">
    <property type="entry name" value="LD05707P"/>
    <property type="match status" value="1"/>
</dbReference>
<evidence type="ECO:0000256" key="2">
    <source>
        <dbReference type="ARBA" id="ARBA00022642"/>
    </source>
</evidence>
<dbReference type="SUPFAM" id="SSF52499">
    <property type="entry name" value="Isochorismatase-like hydrolases"/>
    <property type="match status" value="1"/>
</dbReference>
<feature type="domain" description="Isochorismatase-like" evidence="8">
    <location>
        <begin position="37"/>
        <end position="233"/>
    </location>
</feature>
<comment type="caution">
    <text evidence="9">The sequence shown here is derived from an EMBL/GenBank/DDBJ whole genome shotgun (WGS) entry which is preliminary data.</text>
</comment>